<dbReference type="EMBL" id="AP012273">
    <property type="protein sequence ID" value="BAO44036.1"/>
    <property type="molecule type" value="Genomic_DNA"/>
</dbReference>
<keyword evidence="5" id="KW-1185">Reference proteome</keyword>
<evidence type="ECO:0000256" key="2">
    <source>
        <dbReference type="RuleBase" id="RU362097"/>
    </source>
</evidence>
<dbReference type="Proteomes" id="UP000031631">
    <property type="component" value="Chromosome"/>
</dbReference>
<keyword evidence="2 4" id="KW-0449">Lipoprotein</keyword>
<accession>A0A7U6GI23</accession>
<evidence type="ECO:0000313" key="4">
    <source>
        <dbReference type="EMBL" id="BAO44036.1"/>
    </source>
</evidence>
<organism evidence="4 5">
    <name type="scientific">Thiolapillus brandeum</name>
    <dbReference type="NCBI Taxonomy" id="1076588"/>
    <lineage>
        <taxon>Bacteria</taxon>
        <taxon>Pseudomonadati</taxon>
        <taxon>Pseudomonadota</taxon>
        <taxon>Gammaproteobacteria</taxon>
        <taxon>Chromatiales</taxon>
        <taxon>Sedimenticolaceae</taxon>
        <taxon>Thiolapillus</taxon>
    </lineage>
</organism>
<dbReference type="PANTHER" id="PTHR30203">
    <property type="entry name" value="OUTER MEMBRANE CATION EFFLUX PROTEIN"/>
    <property type="match status" value="1"/>
</dbReference>
<dbReference type="InterPro" id="IPR003423">
    <property type="entry name" value="OMP_efflux"/>
</dbReference>
<comment type="subcellular location">
    <subcellularLocation>
        <location evidence="2">Cell outer membrane</location>
        <topology evidence="2">Lipid-anchor</topology>
    </subcellularLocation>
</comment>
<dbReference type="Pfam" id="PF02321">
    <property type="entry name" value="OEP"/>
    <property type="match status" value="2"/>
</dbReference>
<dbReference type="PROSITE" id="PS51257">
    <property type="entry name" value="PROKAR_LIPOPROTEIN"/>
    <property type="match status" value="1"/>
</dbReference>
<evidence type="ECO:0000256" key="3">
    <source>
        <dbReference type="SAM" id="Phobius"/>
    </source>
</evidence>
<dbReference type="Gene3D" id="1.20.1600.10">
    <property type="entry name" value="Outer membrane efflux proteins (OEP)"/>
    <property type="match status" value="1"/>
</dbReference>
<dbReference type="Gene3D" id="2.20.200.10">
    <property type="entry name" value="Outer membrane efflux proteins (OEP)"/>
    <property type="match status" value="1"/>
</dbReference>
<keyword evidence="2 3" id="KW-0472">Membrane</keyword>
<dbReference type="OrthoDB" id="9770517at2"/>
<sequence>MPDRSGRQYESRFAAFVLRLIAAASIFVLGGCTTLGPDFKTPASNWLDHWELSLHGLADTEQPDTELDEATFWNGLFNDPVLQQLIAEAQRANPQLRIAALRIFESRALQGMAGSSLYPQLQQLTGSATHVESRNHEMSSTRSLGSYQGGFNIGWELDFWGRFQRSIESADAAFFASVENQRAIQVLINARITDLYFSYQVTQARIRIARKNAEIQKRSFNITTEQFNSGNTSELDVQQAKTQYLSTLAAIPALEQTLVQIRNALSVLLGRAPGNLKILDDPNYELPKADSAKVAILPSKLLLRRPDVHAAAWLVAAQSARIGIAEADFYPSISLLGTLGWAGSSIATAGTSTLALGPAIKWNLFDHGFISNNIRVQDARLEQLIEAYQNTVLQAAAEVDNAAIAVLKSAERIALLEESVKSAERALEIANTNYKEGYAGFQRVLDAQRALFGQTDRLISTRGDNISAIIALYKGLGGGWRPRQASDLLPDTLRQEMKQRVDWGELLDSPLASPPDIMTQDIHKEAP</sequence>
<keyword evidence="2 3" id="KW-0812">Transmembrane</keyword>
<dbReference type="NCBIfam" id="TIGR01845">
    <property type="entry name" value="outer_NodT"/>
    <property type="match status" value="1"/>
</dbReference>
<dbReference type="GO" id="GO:0015562">
    <property type="term" value="F:efflux transmembrane transporter activity"/>
    <property type="evidence" value="ECO:0007669"/>
    <property type="project" value="InterPro"/>
</dbReference>
<dbReference type="AlphaFoldDB" id="A0A7U6GI23"/>
<keyword evidence="2" id="KW-1134">Transmembrane beta strand</keyword>
<dbReference type="KEGG" id="tbn:TBH_C1107"/>
<dbReference type="InterPro" id="IPR010131">
    <property type="entry name" value="MdtP/NodT-like"/>
</dbReference>
<name>A0A7U6GI23_9GAMM</name>
<evidence type="ECO:0000313" key="5">
    <source>
        <dbReference type="Proteomes" id="UP000031631"/>
    </source>
</evidence>
<feature type="transmembrane region" description="Helical" evidence="3">
    <location>
        <begin position="12"/>
        <end position="31"/>
    </location>
</feature>
<dbReference type="GO" id="GO:0009279">
    <property type="term" value="C:cell outer membrane"/>
    <property type="evidence" value="ECO:0007669"/>
    <property type="project" value="UniProtKB-SubCell"/>
</dbReference>
<keyword evidence="2" id="KW-0564">Palmitate</keyword>
<dbReference type="SUPFAM" id="SSF56954">
    <property type="entry name" value="Outer membrane efflux proteins (OEP)"/>
    <property type="match status" value="1"/>
</dbReference>
<evidence type="ECO:0000256" key="1">
    <source>
        <dbReference type="ARBA" id="ARBA00007613"/>
    </source>
</evidence>
<gene>
    <name evidence="4" type="ORF">TBH_C1107</name>
</gene>
<dbReference type="RefSeq" id="WP_052469910.1">
    <property type="nucleotide sequence ID" value="NZ_AP012273.1"/>
</dbReference>
<proteinExistence type="inferred from homology"/>
<reference evidence="4 5" key="1">
    <citation type="journal article" date="2014" name="PLoS ONE">
        <title>Physiological and genomic features of a novel sulfur-oxidizing gammaproteobacterium belonging to a previously uncultivated symbiotic lineage isolated from a hydrothermal vent.</title>
        <authorList>
            <person name="Nunoura T."/>
            <person name="Takaki Y."/>
            <person name="Kazama H."/>
            <person name="Kakuta J."/>
            <person name="Shimamura S."/>
            <person name="Makita H."/>
            <person name="Hirai M."/>
            <person name="Miyazaki M."/>
            <person name="Takai K."/>
        </authorList>
    </citation>
    <scope>NUCLEOTIDE SEQUENCE [LARGE SCALE GENOMIC DNA]</scope>
    <source>
        <strain evidence="4 5">Hiromi1</strain>
    </source>
</reference>
<comment type="similarity">
    <text evidence="1 2">Belongs to the outer membrane factor (OMF) (TC 1.B.17) family.</text>
</comment>
<protein>
    <submittedName>
        <fullName evidence="4">Multidrug efflux pump outer membrane lipoprotein</fullName>
    </submittedName>
</protein>
<keyword evidence="3" id="KW-1133">Transmembrane helix</keyword>